<comment type="caution">
    <text evidence="1">The sequence shown here is derived from an EMBL/GenBank/DDBJ whole genome shotgun (WGS) entry which is preliminary data.</text>
</comment>
<evidence type="ECO:0000313" key="1">
    <source>
        <dbReference type="EMBL" id="OPJ59282.1"/>
    </source>
</evidence>
<dbReference type="STRING" id="1450648.CLORY_33680"/>
<dbReference type="Proteomes" id="UP000190080">
    <property type="component" value="Unassembled WGS sequence"/>
</dbReference>
<dbReference type="AlphaFoldDB" id="A0A1V4IH14"/>
<accession>A0A1V4IH14</accession>
<sequence>MGGKNLNLSIKHPSKDIMRELIKDQWTKDSIFAAIIDSKGNIVSKGKTTIGDEHILTAIDEIKDYFK</sequence>
<reference evidence="1 2" key="1">
    <citation type="submission" date="2017-03" db="EMBL/GenBank/DDBJ databases">
        <title>Genome sequence of Clostridium oryzae DSM 28571.</title>
        <authorList>
            <person name="Poehlein A."/>
            <person name="Daniel R."/>
        </authorList>
    </citation>
    <scope>NUCLEOTIDE SEQUENCE [LARGE SCALE GENOMIC DNA]</scope>
    <source>
        <strain evidence="1 2">DSM 28571</strain>
    </source>
</reference>
<keyword evidence="2" id="KW-1185">Reference proteome</keyword>
<organism evidence="1 2">
    <name type="scientific">Clostridium oryzae</name>
    <dbReference type="NCBI Taxonomy" id="1450648"/>
    <lineage>
        <taxon>Bacteria</taxon>
        <taxon>Bacillati</taxon>
        <taxon>Bacillota</taxon>
        <taxon>Clostridia</taxon>
        <taxon>Eubacteriales</taxon>
        <taxon>Clostridiaceae</taxon>
        <taxon>Clostridium</taxon>
    </lineage>
</organism>
<proteinExistence type="predicted"/>
<protein>
    <submittedName>
        <fullName evidence="1">Uncharacterized protein</fullName>
    </submittedName>
</protein>
<gene>
    <name evidence="1" type="ORF">CLORY_33680</name>
</gene>
<dbReference type="RefSeq" id="WP_242954444.1">
    <property type="nucleotide sequence ID" value="NZ_MZGV01000047.1"/>
</dbReference>
<name>A0A1V4IH14_9CLOT</name>
<evidence type="ECO:0000313" key="2">
    <source>
        <dbReference type="Proteomes" id="UP000190080"/>
    </source>
</evidence>
<dbReference type="EMBL" id="MZGV01000047">
    <property type="protein sequence ID" value="OPJ59282.1"/>
    <property type="molecule type" value="Genomic_DNA"/>
</dbReference>